<comment type="caution">
    <text evidence="2">The sequence shown here is derived from an EMBL/GenBank/DDBJ whole genome shotgun (WGS) entry which is preliminary data.</text>
</comment>
<proteinExistence type="predicted"/>
<reference evidence="2 3" key="1">
    <citation type="submission" date="2021-06" db="EMBL/GenBank/DDBJ databases">
        <authorList>
            <person name="Palmer J.M."/>
        </authorList>
    </citation>
    <scope>NUCLEOTIDE SEQUENCE [LARGE SCALE GENOMIC DNA]</scope>
    <source>
        <strain evidence="3">if_2019</strain>
        <tissue evidence="2">Muscle</tissue>
    </source>
</reference>
<dbReference type="EMBL" id="JAHRIQ010095917">
    <property type="protein sequence ID" value="MEQ2252843.1"/>
    <property type="molecule type" value="Genomic_DNA"/>
</dbReference>
<sequence length="105" mass="11924">MLSLNVRLYTHCMSLTLIGLVPTYLCIFLQRTVSCSALRRNDILDFSAPCSRTETGKEAFHFLAFSAWNIFQSELKPDLFNCKPSTVSQYTDDRNPLNNVSVLNV</sequence>
<evidence type="ECO:0008006" key="4">
    <source>
        <dbReference type="Google" id="ProtNLM"/>
    </source>
</evidence>
<keyword evidence="1" id="KW-0472">Membrane</keyword>
<evidence type="ECO:0000313" key="2">
    <source>
        <dbReference type="EMBL" id="MEQ2252843.1"/>
    </source>
</evidence>
<keyword evidence="1" id="KW-0812">Transmembrane</keyword>
<keyword evidence="1" id="KW-1133">Transmembrane helix</keyword>
<organism evidence="2 3">
    <name type="scientific">Ilyodon furcidens</name>
    <name type="common">goldbreast splitfin</name>
    <dbReference type="NCBI Taxonomy" id="33524"/>
    <lineage>
        <taxon>Eukaryota</taxon>
        <taxon>Metazoa</taxon>
        <taxon>Chordata</taxon>
        <taxon>Craniata</taxon>
        <taxon>Vertebrata</taxon>
        <taxon>Euteleostomi</taxon>
        <taxon>Actinopterygii</taxon>
        <taxon>Neopterygii</taxon>
        <taxon>Teleostei</taxon>
        <taxon>Neoteleostei</taxon>
        <taxon>Acanthomorphata</taxon>
        <taxon>Ovalentaria</taxon>
        <taxon>Atherinomorphae</taxon>
        <taxon>Cyprinodontiformes</taxon>
        <taxon>Goodeidae</taxon>
        <taxon>Ilyodon</taxon>
    </lineage>
</organism>
<gene>
    <name evidence="2" type="ORF">ILYODFUR_025972</name>
</gene>
<evidence type="ECO:0000256" key="1">
    <source>
        <dbReference type="SAM" id="Phobius"/>
    </source>
</evidence>
<keyword evidence="3" id="KW-1185">Reference proteome</keyword>
<evidence type="ECO:0000313" key="3">
    <source>
        <dbReference type="Proteomes" id="UP001482620"/>
    </source>
</evidence>
<protein>
    <recommendedName>
        <fullName evidence="4">Secreted protein</fullName>
    </recommendedName>
</protein>
<feature type="transmembrane region" description="Helical" evidence="1">
    <location>
        <begin position="6"/>
        <end position="29"/>
    </location>
</feature>
<name>A0ABV0V661_9TELE</name>
<dbReference type="Proteomes" id="UP001482620">
    <property type="component" value="Unassembled WGS sequence"/>
</dbReference>
<accession>A0ABV0V661</accession>